<reference evidence="1 2" key="1">
    <citation type="submission" date="2020-02" db="EMBL/GenBank/DDBJ databases">
        <title>Fructobacillus sp. isolated from paper mulberry of Taiwan.</title>
        <authorList>
            <person name="Lin S.-T."/>
        </authorList>
    </citation>
    <scope>NUCLEOTIDE SEQUENCE [LARGE SCALE GENOMIC DNA]</scope>
    <source>
        <strain evidence="1 2">S1-1</strain>
    </source>
</reference>
<protein>
    <recommendedName>
        <fullName evidence="3">Phage protein</fullName>
    </recommendedName>
</protein>
<gene>
    <name evidence="1" type="ORF">G6R30_04800</name>
</gene>
<proteinExistence type="predicted"/>
<sequence>MKAMIIIQKIQTKELKAIGPAEVKEWDDLAIPENDFIDKKALVAAVIEAYDLGELETFSHIASPSVLKATVEKDGQSYHLSGKIHQE</sequence>
<dbReference type="Proteomes" id="UP001519503">
    <property type="component" value="Unassembled WGS sequence"/>
</dbReference>
<evidence type="ECO:0000313" key="1">
    <source>
        <dbReference type="EMBL" id="MBS9337779.1"/>
    </source>
</evidence>
<dbReference type="RefSeq" id="WP_213822011.1">
    <property type="nucleotide sequence ID" value="NZ_JAAMFL010000007.1"/>
</dbReference>
<keyword evidence="2" id="KW-1185">Reference proteome</keyword>
<organism evidence="1 2">
    <name type="scientific">Fructobacillus parabroussonetiae</name>
    <dbReference type="NCBI Taxonomy" id="2713174"/>
    <lineage>
        <taxon>Bacteria</taxon>
        <taxon>Bacillati</taxon>
        <taxon>Bacillota</taxon>
        <taxon>Bacilli</taxon>
        <taxon>Lactobacillales</taxon>
        <taxon>Lactobacillaceae</taxon>
        <taxon>Fructobacillus</taxon>
    </lineage>
</organism>
<name>A0ABS5QX50_9LACO</name>
<comment type="caution">
    <text evidence="1">The sequence shown here is derived from an EMBL/GenBank/DDBJ whole genome shotgun (WGS) entry which is preliminary data.</text>
</comment>
<accession>A0ABS5QX50</accession>
<dbReference type="EMBL" id="JAAMFL010000007">
    <property type="protein sequence ID" value="MBS9337779.1"/>
    <property type="molecule type" value="Genomic_DNA"/>
</dbReference>
<evidence type="ECO:0000313" key="2">
    <source>
        <dbReference type="Proteomes" id="UP001519503"/>
    </source>
</evidence>
<evidence type="ECO:0008006" key="3">
    <source>
        <dbReference type="Google" id="ProtNLM"/>
    </source>
</evidence>